<feature type="region of interest" description="Disordered" evidence="1">
    <location>
        <begin position="386"/>
        <end position="406"/>
    </location>
</feature>
<protein>
    <submittedName>
        <fullName evidence="5">Uncharacterized protein LOC108805997</fullName>
    </submittedName>
    <submittedName>
        <fullName evidence="6">Uncharacterized protein LOC130498772</fullName>
    </submittedName>
</protein>
<dbReference type="Proteomes" id="UP000504610">
    <property type="component" value="Chromosome 8"/>
</dbReference>
<evidence type="ECO:0000256" key="1">
    <source>
        <dbReference type="SAM" id="MobiDB-lite"/>
    </source>
</evidence>
<dbReference type="InterPro" id="IPR040256">
    <property type="entry name" value="At4g02000-like"/>
</dbReference>
<dbReference type="Pfam" id="PF14111">
    <property type="entry name" value="DUF4283"/>
    <property type="match status" value="1"/>
</dbReference>
<dbReference type="Proteomes" id="UP000504610">
    <property type="component" value="Chromosome 5"/>
</dbReference>
<evidence type="ECO:0000313" key="6">
    <source>
        <dbReference type="RefSeq" id="XP_056848347.1"/>
    </source>
</evidence>
<name>A0A9W3C9T2_RAPSA</name>
<proteinExistence type="predicted"/>
<feature type="compositionally biased region" description="Basic and acidic residues" evidence="1">
    <location>
        <begin position="441"/>
        <end position="470"/>
    </location>
</feature>
<evidence type="ECO:0000259" key="2">
    <source>
        <dbReference type="Pfam" id="PF14111"/>
    </source>
</evidence>
<feature type="region of interest" description="Disordered" evidence="1">
    <location>
        <begin position="419"/>
        <end position="491"/>
    </location>
</feature>
<keyword evidence="4" id="KW-1185">Reference proteome</keyword>
<dbReference type="KEGG" id="rsz:108805997"/>
<dbReference type="RefSeq" id="XP_056841841.1">
    <property type="nucleotide sequence ID" value="XM_056985861.1"/>
</dbReference>
<evidence type="ECO:0000313" key="4">
    <source>
        <dbReference type="Proteomes" id="UP000504610"/>
    </source>
</evidence>
<dbReference type="Pfam" id="PF14392">
    <property type="entry name" value="zf-CCHC_4"/>
    <property type="match status" value="1"/>
</dbReference>
<dbReference type="RefSeq" id="XP_056848347.1">
    <property type="nucleotide sequence ID" value="XM_056992367.1"/>
</dbReference>
<dbReference type="OrthoDB" id="1113807at2759"/>
<reference evidence="5 6" key="2">
    <citation type="submission" date="2025-04" db="UniProtKB">
        <authorList>
            <consortium name="RefSeq"/>
        </authorList>
    </citation>
    <scope>IDENTIFICATION</scope>
    <source>
        <tissue evidence="5 6">Leaf</tissue>
    </source>
</reference>
<evidence type="ECO:0000259" key="3">
    <source>
        <dbReference type="Pfam" id="PF14392"/>
    </source>
</evidence>
<feature type="domain" description="DUF4283" evidence="2">
    <location>
        <begin position="33"/>
        <end position="112"/>
    </location>
</feature>
<dbReference type="AlphaFoldDB" id="A0A9W3C9T2"/>
<feature type="domain" description="Zinc knuckle CX2CX4HX4C" evidence="3">
    <location>
        <begin position="173"/>
        <end position="218"/>
    </location>
</feature>
<dbReference type="PANTHER" id="PTHR31286:SF178">
    <property type="entry name" value="DUF4283 DOMAIN-CONTAINING PROTEIN"/>
    <property type="match status" value="1"/>
</dbReference>
<dbReference type="InterPro" id="IPR025836">
    <property type="entry name" value="Zn_knuckle_CX2CX4HX4C"/>
</dbReference>
<dbReference type="PANTHER" id="PTHR31286">
    <property type="entry name" value="GLYCINE-RICH CELL WALL STRUCTURAL PROTEIN 1.8-LIKE"/>
    <property type="match status" value="1"/>
</dbReference>
<dbReference type="KEGG" id="rsz:130498772"/>
<gene>
    <name evidence="6" type="primary">LOC130498772</name>
    <name evidence="5" type="synonym">LOC108805997</name>
</gene>
<feature type="compositionally biased region" description="Basic residues" evidence="1">
    <location>
        <begin position="419"/>
        <end position="431"/>
    </location>
</feature>
<feature type="compositionally biased region" description="Polar residues" evidence="1">
    <location>
        <begin position="393"/>
        <end position="402"/>
    </location>
</feature>
<sequence length="491" mass="55867">MSVAMDRALMALTLEEEEEPFIMPDLPEFTSVEENRLSLMGRILNPDYQRMPGLIITMPRKWGKEGKVRGVALSQERFQFIFQTEHDLLDVLEKGVHTYKEWVIVLERWVENPPDDYLQFIPLWVRISNIPVNYYTTGALTTLGDMVGKVIVVAFDPTKAITQDFVRVQVRFNVAHPLRMARVLNVKGKEVTIHFNYERVQKRCHECQCLNHEKPKCPLMIKKRQDEAQARRQKVMERLPIDVGKLNLEDPLYGVLEETQMGIDPGSGRPKIAKEVLDEMRRYMMADTGEDRAIKVDKLRTTVREAEADPVAQRSVLRLETVPIITRDLNKGKGPVFEYGDKVQKRVEFDLNVNPNKLMAGAFKAFNSYSVTSAPLLLLGSEASDESSVASEQRTPSVSSTVFRAGSLEPGISGTIRRRFAPRRRPPKGVRKANAAISKIKNQEDLEDRREGKQEIGSRKRKKVEQEDGGRSTMKAQCLKAVPNEGQPNPQ</sequence>
<organism evidence="4 6">
    <name type="scientific">Raphanus sativus</name>
    <name type="common">Radish</name>
    <name type="synonym">Raphanus raphanistrum var. sativus</name>
    <dbReference type="NCBI Taxonomy" id="3726"/>
    <lineage>
        <taxon>Eukaryota</taxon>
        <taxon>Viridiplantae</taxon>
        <taxon>Streptophyta</taxon>
        <taxon>Embryophyta</taxon>
        <taxon>Tracheophyta</taxon>
        <taxon>Spermatophyta</taxon>
        <taxon>Magnoliopsida</taxon>
        <taxon>eudicotyledons</taxon>
        <taxon>Gunneridae</taxon>
        <taxon>Pentapetalae</taxon>
        <taxon>rosids</taxon>
        <taxon>malvids</taxon>
        <taxon>Brassicales</taxon>
        <taxon>Brassicaceae</taxon>
        <taxon>Brassiceae</taxon>
        <taxon>Raphanus</taxon>
    </lineage>
</organism>
<dbReference type="InterPro" id="IPR025558">
    <property type="entry name" value="DUF4283"/>
</dbReference>
<dbReference type="GeneID" id="130498772"/>
<accession>A0A9W3C9T2</accession>
<evidence type="ECO:0000313" key="5">
    <source>
        <dbReference type="RefSeq" id="XP_056841841.1"/>
    </source>
</evidence>
<reference evidence="4" key="1">
    <citation type="journal article" date="2019" name="Database">
        <title>The radish genome database (RadishGD): an integrated information resource for radish genomics.</title>
        <authorList>
            <person name="Yu H.J."/>
            <person name="Baek S."/>
            <person name="Lee Y.J."/>
            <person name="Cho A."/>
            <person name="Mun J.H."/>
        </authorList>
    </citation>
    <scope>NUCLEOTIDE SEQUENCE [LARGE SCALE GENOMIC DNA]</scope>
    <source>
        <strain evidence="4">cv. WK10039</strain>
    </source>
</reference>